<reference evidence="4 5" key="1">
    <citation type="submission" date="2020-04" db="EMBL/GenBank/DDBJ databases">
        <authorList>
            <person name="De Canck E."/>
        </authorList>
    </citation>
    <scope>NUCLEOTIDE SEQUENCE [LARGE SCALE GENOMIC DNA]</scope>
    <source>
        <strain evidence="4 5">LMG 29542</strain>
    </source>
</reference>
<name>A0A6J5ERK4_9BURK</name>
<accession>A0A6J5ERK4</accession>
<dbReference type="Gene3D" id="3.30.429.10">
    <property type="entry name" value="Macrophage Migration Inhibitory Factor"/>
    <property type="match status" value="1"/>
</dbReference>
<evidence type="ECO:0000256" key="2">
    <source>
        <dbReference type="ARBA" id="ARBA00023235"/>
    </source>
</evidence>
<dbReference type="SUPFAM" id="SSF55331">
    <property type="entry name" value="Tautomerase/MIF"/>
    <property type="match status" value="1"/>
</dbReference>
<evidence type="ECO:0000313" key="5">
    <source>
        <dbReference type="Proteomes" id="UP000494363"/>
    </source>
</evidence>
<dbReference type="EMBL" id="CADIKH010000040">
    <property type="protein sequence ID" value="CAB3769198.1"/>
    <property type="molecule type" value="Genomic_DNA"/>
</dbReference>
<protein>
    <recommendedName>
        <fullName evidence="3">4-oxalocrotonate tautomerase-like domain-containing protein</fullName>
    </recommendedName>
</protein>
<dbReference type="PANTHER" id="PTHR35530:SF2">
    <property type="entry name" value="BSL4019 PROTEIN"/>
    <property type="match status" value="1"/>
</dbReference>
<dbReference type="PANTHER" id="PTHR35530">
    <property type="entry name" value="TAUTOMERASE-RELATED"/>
    <property type="match status" value="1"/>
</dbReference>
<evidence type="ECO:0000313" key="4">
    <source>
        <dbReference type="EMBL" id="CAB3769198.1"/>
    </source>
</evidence>
<sequence length="81" mass="8819">MPLVTVKGIEGVFSPEQKREMIRKLTDVMVEFEGEKMRPITWVIIEDVKAGDWGIAGHALGLEDVRAVQSGAVAVRDAIGA</sequence>
<dbReference type="Pfam" id="PF01361">
    <property type="entry name" value="Tautomerase"/>
    <property type="match status" value="1"/>
</dbReference>
<dbReference type="InterPro" id="IPR004370">
    <property type="entry name" value="4-OT-like_dom"/>
</dbReference>
<keyword evidence="5" id="KW-1185">Reference proteome</keyword>
<dbReference type="RefSeq" id="WP_175230834.1">
    <property type="nucleotide sequence ID" value="NZ_CADIKH010000040.1"/>
</dbReference>
<dbReference type="AlphaFoldDB" id="A0A6J5ERK4"/>
<comment type="similarity">
    <text evidence="1">Belongs to the 4-oxalocrotonate tautomerase family.</text>
</comment>
<dbReference type="GO" id="GO:0016853">
    <property type="term" value="F:isomerase activity"/>
    <property type="evidence" value="ECO:0007669"/>
    <property type="project" value="UniProtKB-KW"/>
</dbReference>
<feature type="domain" description="4-oxalocrotonate tautomerase-like" evidence="3">
    <location>
        <begin position="2"/>
        <end position="61"/>
    </location>
</feature>
<evidence type="ECO:0000256" key="1">
    <source>
        <dbReference type="ARBA" id="ARBA00006723"/>
    </source>
</evidence>
<evidence type="ECO:0000259" key="3">
    <source>
        <dbReference type="Pfam" id="PF01361"/>
    </source>
</evidence>
<gene>
    <name evidence="4" type="ORF">LMG29542_06056</name>
</gene>
<dbReference type="InterPro" id="IPR014347">
    <property type="entry name" value="Tautomerase/MIF_sf"/>
</dbReference>
<organism evidence="4 5">
    <name type="scientific">Paraburkholderia humisilvae</name>
    <dbReference type="NCBI Taxonomy" id="627669"/>
    <lineage>
        <taxon>Bacteria</taxon>
        <taxon>Pseudomonadati</taxon>
        <taxon>Pseudomonadota</taxon>
        <taxon>Betaproteobacteria</taxon>
        <taxon>Burkholderiales</taxon>
        <taxon>Burkholderiaceae</taxon>
        <taxon>Paraburkholderia</taxon>
    </lineage>
</organism>
<keyword evidence="2" id="KW-0413">Isomerase</keyword>
<dbReference type="Proteomes" id="UP000494363">
    <property type="component" value="Unassembled WGS sequence"/>
</dbReference>
<proteinExistence type="inferred from homology"/>